<feature type="domain" description="Cytochrome oxidase subunit II copper A binding" evidence="12">
    <location>
        <begin position="22"/>
        <end position="139"/>
    </location>
</feature>
<dbReference type="Pfam" id="PF00116">
    <property type="entry name" value="COX2"/>
    <property type="match status" value="1"/>
</dbReference>
<accession>A0ABW3J6M7</accession>
<organism evidence="14 15">
    <name type="scientific">Methyloligella solikamskensis</name>
    <dbReference type="NCBI Taxonomy" id="1177756"/>
    <lineage>
        <taxon>Bacteria</taxon>
        <taxon>Pseudomonadati</taxon>
        <taxon>Pseudomonadota</taxon>
        <taxon>Alphaproteobacteria</taxon>
        <taxon>Hyphomicrobiales</taxon>
        <taxon>Hyphomicrobiaceae</taxon>
        <taxon>Methyloligella</taxon>
    </lineage>
</organism>
<protein>
    <submittedName>
        <fullName evidence="14">C-type cytochrome</fullName>
    </submittedName>
</protein>
<dbReference type="PANTHER" id="PTHR22888">
    <property type="entry name" value="CYTOCHROME C OXIDASE, SUBUNIT II"/>
    <property type="match status" value="1"/>
</dbReference>
<dbReference type="InterPro" id="IPR036909">
    <property type="entry name" value="Cyt_c-like_dom_sf"/>
</dbReference>
<dbReference type="Gene3D" id="2.60.40.420">
    <property type="entry name" value="Cupredoxins - blue copper proteins"/>
    <property type="match status" value="1"/>
</dbReference>
<evidence type="ECO:0000259" key="12">
    <source>
        <dbReference type="PROSITE" id="PS50857"/>
    </source>
</evidence>
<dbReference type="InterPro" id="IPR045187">
    <property type="entry name" value="CcO_II"/>
</dbReference>
<dbReference type="PROSITE" id="PS00078">
    <property type="entry name" value="COX2"/>
    <property type="match status" value="1"/>
</dbReference>
<evidence type="ECO:0000256" key="11">
    <source>
        <dbReference type="PROSITE-ProRule" id="PRU00433"/>
    </source>
</evidence>
<evidence type="ECO:0000313" key="15">
    <source>
        <dbReference type="Proteomes" id="UP001597102"/>
    </source>
</evidence>
<dbReference type="PROSITE" id="PS51007">
    <property type="entry name" value="CYTC"/>
    <property type="match status" value="1"/>
</dbReference>
<keyword evidence="15" id="KW-1185">Reference proteome</keyword>
<evidence type="ECO:0000256" key="8">
    <source>
        <dbReference type="ARBA" id="ARBA00023008"/>
    </source>
</evidence>
<dbReference type="InterPro" id="IPR002429">
    <property type="entry name" value="CcO_II-like_C"/>
</dbReference>
<dbReference type="PANTHER" id="PTHR22888:SF9">
    <property type="entry name" value="CYTOCHROME C OXIDASE SUBUNIT 2"/>
    <property type="match status" value="1"/>
</dbReference>
<evidence type="ECO:0000256" key="1">
    <source>
        <dbReference type="ARBA" id="ARBA00004370"/>
    </source>
</evidence>
<evidence type="ECO:0000256" key="4">
    <source>
        <dbReference type="ARBA" id="ARBA00022617"/>
    </source>
</evidence>
<evidence type="ECO:0000256" key="3">
    <source>
        <dbReference type="ARBA" id="ARBA00022448"/>
    </source>
</evidence>
<keyword evidence="6" id="KW-0249">Electron transport</keyword>
<keyword evidence="3" id="KW-0813">Transport</keyword>
<dbReference type="InterPro" id="IPR009056">
    <property type="entry name" value="Cyt_c-like_dom"/>
</dbReference>
<comment type="catalytic activity">
    <reaction evidence="10">
        <text>4 Fe(II)-[cytochrome c] + O2 + 8 H(+)(in) = 4 Fe(III)-[cytochrome c] + 2 H2O + 4 H(+)(out)</text>
        <dbReference type="Rhea" id="RHEA:11436"/>
        <dbReference type="Rhea" id="RHEA-COMP:10350"/>
        <dbReference type="Rhea" id="RHEA-COMP:14399"/>
        <dbReference type="ChEBI" id="CHEBI:15377"/>
        <dbReference type="ChEBI" id="CHEBI:15378"/>
        <dbReference type="ChEBI" id="CHEBI:15379"/>
        <dbReference type="ChEBI" id="CHEBI:29033"/>
        <dbReference type="ChEBI" id="CHEBI:29034"/>
        <dbReference type="EC" id="7.1.1.9"/>
    </reaction>
</comment>
<dbReference type="Proteomes" id="UP001597102">
    <property type="component" value="Unassembled WGS sequence"/>
</dbReference>
<evidence type="ECO:0000256" key="6">
    <source>
        <dbReference type="ARBA" id="ARBA00022982"/>
    </source>
</evidence>
<comment type="caution">
    <text evidence="14">The sequence shown here is derived from an EMBL/GenBank/DDBJ whole genome shotgun (WGS) entry which is preliminary data.</text>
</comment>
<gene>
    <name evidence="14" type="ORF">ACFQ2F_03080</name>
</gene>
<keyword evidence="8" id="KW-0186">Copper</keyword>
<dbReference type="SUPFAM" id="SSF49503">
    <property type="entry name" value="Cupredoxins"/>
    <property type="match status" value="1"/>
</dbReference>
<dbReference type="EMBL" id="JBHTJO010000001">
    <property type="protein sequence ID" value="MFD0986078.1"/>
    <property type="molecule type" value="Genomic_DNA"/>
</dbReference>
<keyword evidence="5 11" id="KW-0479">Metal-binding</keyword>
<dbReference type="PROSITE" id="PS50857">
    <property type="entry name" value="COX2_CUA"/>
    <property type="match status" value="1"/>
</dbReference>
<sequence>MTSVSLFAGAYALADDAGSKAETPFTVEITGHQWWWSGRYLSNSESDRTFTTASEFHIPAGKEVRFQIRSADVMHGFWVPRVTESVDAVPGQVTETTIKVDEPGVYQGQCGVFCGAQHQNMKLSVVVDEPEDFEAWYDDQLKVPEPPEEGTEAAEGMKIFAATCSGCHAVRDTAAGGVYGPNLSHLMTRSTLGSGMLTNDSEGLARWIDNPQQIKPGCRMPDLGLDEQKIDKLVAYMETLD</sequence>
<evidence type="ECO:0000313" key="14">
    <source>
        <dbReference type="EMBL" id="MFD0986078.1"/>
    </source>
</evidence>
<proteinExistence type="inferred from homology"/>
<evidence type="ECO:0000256" key="7">
    <source>
        <dbReference type="ARBA" id="ARBA00023004"/>
    </source>
</evidence>
<evidence type="ECO:0000256" key="9">
    <source>
        <dbReference type="ARBA" id="ARBA00023136"/>
    </source>
</evidence>
<evidence type="ECO:0000256" key="2">
    <source>
        <dbReference type="ARBA" id="ARBA00007866"/>
    </source>
</evidence>
<evidence type="ECO:0000256" key="10">
    <source>
        <dbReference type="ARBA" id="ARBA00047816"/>
    </source>
</evidence>
<keyword evidence="7 11" id="KW-0408">Iron</keyword>
<dbReference type="SUPFAM" id="SSF46626">
    <property type="entry name" value="Cytochrome c"/>
    <property type="match status" value="1"/>
</dbReference>
<evidence type="ECO:0000256" key="5">
    <source>
        <dbReference type="ARBA" id="ARBA00022723"/>
    </source>
</evidence>
<name>A0ABW3J6M7_9HYPH</name>
<dbReference type="RefSeq" id="WP_379085531.1">
    <property type="nucleotide sequence ID" value="NZ_JBHTJO010000001.1"/>
</dbReference>
<evidence type="ECO:0000259" key="13">
    <source>
        <dbReference type="PROSITE" id="PS51007"/>
    </source>
</evidence>
<keyword evidence="9" id="KW-0472">Membrane</keyword>
<dbReference type="Pfam" id="PF00034">
    <property type="entry name" value="Cytochrom_C"/>
    <property type="match status" value="1"/>
</dbReference>
<keyword evidence="4 11" id="KW-0349">Heme</keyword>
<dbReference type="InterPro" id="IPR008972">
    <property type="entry name" value="Cupredoxin"/>
</dbReference>
<comment type="similarity">
    <text evidence="2">Belongs to the cytochrome c oxidase subunit 2 family.</text>
</comment>
<reference evidence="15" key="1">
    <citation type="journal article" date="2019" name="Int. J. Syst. Evol. Microbiol.">
        <title>The Global Catalogue of Microorganisms (GCM) 10K type strain sequencing project: providing services to taxonomists for standard genome sequencing and annotation.</title>
        <authorList>
            <consortium name="The Broad Institute Genomics Platform"/>
            <consortium name="The Broad Institute Genome Sequencing Center for Infectious Disease"/>
            <person name="Wu L."/>
            <person name="Ma J."/>
        </authorList>
    </citation>
    <scope>NUCLEOTIDE SEQUENCE [LARGE SCALE GENOMIC DNA]</scope>
    <source>
        <strain evidence="15">CCUG 61697</strain>
    </source>
</reference>
<comment type="subcellular location">
    <subcellularLocation>
        <location evidence="1">Membrane</location>
    </subcellularLocation>
</comment>
<dbReference type="InterPro" id="IPR001505">
    <property type="entry name" value="Copper_CuA"/>
</dbReference>
<feature type="domain" description="Cytochrome c" evidence="13">
    <location>
        <begin position="151"/>
        <end position="241"/>
    </location>
</feature>